<gene>
    <name evidence="3" type="ORF">FB561_6563</name>
</gene>
<comment type="caution">
    <text evidence="3">The sequence shown here is derived from an EMBL/GenBank/DDBJ whole genome shotgun (WGS) entry which is preliminary data.</text>
</comment>
<dbReference type="SUPFAM" id="SSF56219">
    <property type="entry name" value="DNase I-like"/>
    <property type="match status" value="1"/>
</dbReference>
<feature type="domain" description="Endonuclease/exonuclease/phosphatase" evidence="2">
    <location>
        <begin position="37"/>
        <end position="263"/>
    </location>
</feature>
<dbReference type="GO" id="GO:0004519">
    <property type="term" value="F:endonuclease activity"/>
    <property type="evidence" value="ECO:0007669"/>
    <property type="project" value="UniProtKB-KW"/>
</dbReference>
<dbReference type="PANTHER" id="PTHR14859:SF15">
    <property type="entry name" value="ENDONUCLEASE_EXONUCLEASE_PHOSPHATASE DOMAIN-CONTAINING PROTEIN"/>
    <property type="match status" value="1"/>
</dbReference>
<keyword evidence="3" id="KW-0269">Exonuclease</keyword>
<keyword evidence="3" id="KW-0540">Nuclease</keyword>
<evidence type="ECO:0000313" key="3">
    <source>
        <dbReference type="EMBL" id="TWD75125.1"/>
    </source>
</evidence>
<feature type="signal peptide" evidence="1">
    <location>
        <begin position="1"/>
        <end position="25"/>
    </location>
</feature>
<feature type="chain" id="PRO_5021933156" evidence="1">
    <location>
        <begin position="26"/>
        <end position="273"/>
    </location>
</feature>
<dbReference type="InterPro" id="IPR036691">
    <property type="entry name" value="Endo/exonu/phosph_ase_sf"/>
</dbReference>
<dbReference type="InterPro" id="IPR005135">
    <property type="entry name" value="Endo/exonuclease/phosphatase"/>
</dbReference>
<dbReference type="EMBL" id="VIVK01000002">
    <property type="protein sequence ID" value="TWD75125.1"/>
    <property type="molecule type" value="Genomic_DNA"/>
</dbReference>
<sequence length="273" mass="29322">MKKISRRVFAALTGLLMLTPAVAAAQPDQEVTTLKAMTFNIHHGAGVLDGLVNLERIARVISQSGADVIGLQEVDVHFDQRSGFADQAAWLADRLGLQYRFAANLDLPPLTEGQPRRQYGTVVLSRFPITEFTNTLLPLHPGSEQRGVAVATIDVDGRPVRFVNTHLSNASAAERQDQARKVVELLTGATTPTLVVGDLNAVPTSVEIKTLTAVWADTWAEKGLGFGFTSPSLLPTSRIDYVLHSAALRARSVSTPLTLGSDHLPVVGAFELG</sequence>
<evidence type="ECO:0000256" key="1">
    <source>
        <dbReference type="SAM" id="SignalP"/>
    </source>
</evidence>
<keyword evidence="3" id="KW-0255">Endonuclease</keyword>
<dbReference type="GO" id="GO:0004527">
    <property type="term" value="F:exonuclease activity"/>
    <property type="evidence" value="ECO:0007669"/>
    <property type="project" value="UniProtKB-KW"/>
</dbReference>
<dbReference type="Proteomes" id="UP000318380">
    <property type="component" value="Unassembled WGS sequence"/>
</dbReference>
<dbReference type="AlphaFoldDB" id="A0A561B837"/>
<protein>
    <submittedName>
        <fullName evidence="3">Endonuclease/exonuclease/phosphatase family metal-dependent hydrolase</fullName>
    </submittedName>
</protein>
<evidence type="ECO:0000259" key="2">
    <source>
        <dbReference type="Pfam" id="PF03372"/>
    </source>
</evidence>
<proteinExistence type="predicted"/>
<reference evidence="3 4" key="1">
    <citation type="submission" date="2019-06" db="EMBL/GenBank/DDBJ databases">
        <title>Sequencing the genomes of 1000 actinobacteria strains.</title>
        <authorList>
            <person name="Klenk H.-P."/>
        </authorList>
    </citation>
    <scope>NUCLEOTIDE SEQUENCE [LARGE SCALE GENOMIC DNA]</scope>
    <source>
        <strain evidence="3 4">DSM 24683</strain>
    </source>
</reference>
<dbReference type="Pfam" id="PF03372">
    <property type="entry name" value="Exo_endo_phos"/>
    <property type="match status" value="1"/>
</dbReference>
<organism evidence="3 4">
    <name type="scientific">Kribbella amoyensis</name>
    <dbReference type="NCBI Taxonomy" id="996641"/>
    <lineage>
        <taxon>Bacteria</taxon>
        <taxon>Bacillati</taxon>
        <taxon>Actinomycetota</taxon>
        <taxon>Actinomycetes</taxon>
        <taxon>Propionibacteriales</taxon>
        <taxon>Kribbellaceae</taxon>
        <taxon>Kribbella</taxon>
    </lineage>
</organism>
<keyword evidence="1" id="KW-0732">Signal</keyword>
<dbReference type="OrthoDB" id="155529at2"/>
<keyword evidence="4" id="KW-1185">Reference proteome</keyword>
<dbReference type="Gene3D" id="3.60.10.10">
    <property type="entry name" value="Endonuclease/exonuclease/phosphatase"/>
    <property type="match status" value="1"/>
</dbReference>
<dbReference type="RefSeq" id="WP_145813867.1">
    <property type="nucleotide sequence ID" value="NZ_VIVK01000002.1"/>
</dbReference>
<dbReference type="InterPro" id="IPR051916">
    <property type="entry name" value="GPI-anchor_lipid_remodeler"/>
</dbReference>
<dbReference type="PANTHER" id="PTHR14859">
    <property type="entry name" value="CALCOFLUOR WHITE HYPERSENSITIVE PROTEIN PRECURSOR"/>
    <property type="match status" value="1"/>
</dbReference>
<dbReference type="GO" id="GO:0006506">
    <property type="term" value="P:GPI anchor biosynthetic process"/>
    <property type="evidence" value="ECO:0007669"/>
    <property type="project" value="TreeGrafter"/>
</dbReference>
<keyword evidence="3" id="KW-0378">Hydrolase</keyword>
<name>A0A561B837_9ACTN</name>
<dbReference type="GO" id="GO:0016020">
    <property type="term" value="C:membrane"/>
    <property type="evidence" value="ECO:0007669"/>
    <property type="project" value="GOC"/>
</dbReference>
<accession>A0A561B837</accession>
<evidence type="ECO:0000313" key="4">
    <source>
        <dbReference type="Proteomes" id="UP000318380"/>
    </source>
</evidence>